<dbReference type="EMBL" id="CAJVPM010012577">
    <property type="protein sequence ID" value="CAG8589323.1"/>
    <property type="molecule type" value="Genomic_DNA"/>
</dbReference>
<organism evidence="1 2">
    <name type="scientific">Scutellospora calospora</name>
    <dbReference type="NCBI Taxonomy" id="85575"/>
    <lineage>
        <taxon>Eukaryota</taxon>
        <taxon>Fungi</taxon>
        <taxon>Fungi incertae sedis</taxon>
        <taxon>Mucoromycota</taxon>
        <taxon>Glomeromycotina</taxon>
        <taxon>Glomeromycetes</taxon>
        <taxon>Diversisporales</taxon>
        <taxon>Gigasporaceae</taxon>
        <taxon>Scutellospora</taxon>
    </lineage>
</organism>
<comment type="caution">
    <text evidence="1">The sequence shown here is derived from an EMBL/GenBank/DDBJ whole genome shotgun (WGS) entry which is preliminary data.</text>
</comment>
<sequence length="153" mass="17123">MSNGCKHEVSLFGIIAISVFRSQMRRFTKSVLCPANISRTRSERGFEPKLARRCHIFSTHQIISVSFIQPLGFAWTYTPSGNLSQGILTNLKIMNSGSLVPSARQARVTVKQVRSWPVVRIEIVFFLDSSTVVWFGMLNAIGVSSIFPIKFKG</sequence>
<evidence type="ECO:0000313" key="2">
    <source>
        <dbReference type="Proteomes" id="UP000789860"/>
    </source>
</evidence>
<gene>
    <name evidence="1" type="ORF">SCALOS_LOCUS6519</name>
</gene>
<protein>
    <submittedName>
        <fullName evidence="1">6772_t:CDS:1</fullName>
    </submittedName>
</protein>
<dbReference type="Proteomes" id="UP000789860">
    <property type="component" value="Unassembled WGS sequence"/>
</dbReference>
<proteinExistence type="predicted"/>
<evidence type="ECO:0000313" key="1">
    <source>
        <dbReference type="EMBL" id="CAG8589323.1"/>
    </source>
</evidence>
<accession>A0ACA9MP28</accession>
<name>A0ACA9MP28_9GLOM</name>
<keyword evidence="2" id="KW-1185">Reference proteome</keyword>
<reference evidence="1" key="1">
    <citation type="submission" date="2021-06" db="EMBL/GenBank/DDBJ databases">
        <authorList>
            <person name="Kallberg Y."/>
            <person name="Tangrot J."/>
            <person name="Rosling A."/>
        </authorList>
    </citation>
    <scope>NUCLEOTIDE SEQUENCE</scope>
    <source>
        <strain evidence="1">AU212A</strain>
    </source>
</reference>